<feature type="region of interest" description="Disordered" evidence="7">
    <location>
        <begin position="1"/>
        <end position="49"/>
    </location>
</feature>
<sequence length="193" mass="20965">MAKTAKVKKREVSFRSRAARRGESPPPKDLAVKAKPSSTAKAPVEETDYKPWLHTAQSAGISKKKKGKQLTRQQKVRQLRALERADVLVDKHERKVADSKARSKKIQARAKDWEELNENLVEKKEGGDVGVTKPAEAAGSDADDGTDEKEMEDVQVPDLEQPLPMGGSEGGVSQPGLAEPSTAGVTEDVDEVT</sequence>
<protein>
    <recommendedName>
        <fullName evidence="10">Alb1-domain-containing protein</fullName>
    </recommendedName>
</protein>
<dbReference type="GO" id="GO:0005730">
    <property type="term" value="C:nucleolus"/>
    <property type="evidence" value="ECO:0007669"/>
    <property type="project" value="TreeGrafter"/>
</dbReference>
<comment type="caution">
    <text evidence="8">The sequence shown here is derived from an EMBL/GenBank/DDBJ whole genome shotgun (WGS) entry which is preliminary data.</text>
</comment>
<evidence type="ECO:0000256" key="6">
    <source>
        <dbReference type="ARBA" id="ARBA00023242"/>
    </source>
</evidence>
<keyword evidence="4" id="KW-0963">Cytoplasm</keyword>
<evidence type="ECO:0000313" key="8">
    <source>
        <dbReference type="EMBL" id="KAK4539333.1"/>
    </source>
</evidence>
<name>A0AAV9J3Q1_9PEZI</name>
<comment type="subcellular location">
    <subcellularLocation>
        <location evidence="2">Cytoplasm</location>
    </subcellularLocation>
    <subcellularLocation>
        <location evidence="1">Nucleus</location>
    </subcellularLocation>
</comment>
<dbReference type="EMBL" id="JAVFHQ010000100">
    <property type="protein sequence ID" value="KAK4539333.1"/>
    <property type="molecule type" value="Genomic_DNA"/>
</dbReference>
<keyword evidence="6" id="KW-0539">Nucleus</keyword>
<dbReference type="PANTHER" id="PTHR28280">
    <property type="entry name" value="SHUTTLING PRE-60S FACTOR ECM1"/>
    <property type="match status" value="1"/>
</dbReference>
<accession>A0AAV9J3Q1</accession>
<reference evidence="8 9" key="1">
    <citation type="submission" date="2021-11" db="EMBL/GenBank/DDBJ databases">
        <title>Black yeast isolated from Biological Soil Crust.</title>
        <authorList>
            <person name="Kurbessoian T."/>
        </authorList>
    </citation>
    <scope>NUCLEOTIDE SEQUENCE [LARGE SCALE GENOMIC DNA]</scope>
    <source>
        <strain evidence="8 9">CCFEE 5522</strain>
    </source>
</reference>
<dbReference type="Pfam" id="PF09135">
    <property type="entry name" value="Alb1"/>
    <property type="match status" value="1"/>
</dbReference>
<dbReference type="Proteomes" id="UP001324427">
    <property type="component" value="Unassembled WGS sequence"/>
</dbReference>
<dbReference type="GO" id="GO:0005737">
    <property type="term" value="C:cytoplasm"/>
    <property type="evidence" value="ECO:0007669"/>
    <property type="project" value="UniProtKB-SubCell"/>
</dbReference>
<keyword evidence="3" id="KW-0813">Transport</keyword>
<evidence type="ECO:0000256" key="1">
    <source>
        <dbReference type="ARBA" id="ARBA00004123"/>
    </source>
</evidence>
<evidence type="ECO:0000256" key="7">
    <source>
        <dbReference type="SAM" id="MobiDB-lite"/>
    </source>
</evidence>
<dbReference type="GO" id="GO:0030687">
    <property type="term" value="C:preribosome, large subunit precursor"/>
    <property type="evidence" value="ECO:0007669"/>
    <property type="project" value="TreeGrafter"/>
</dbReference>
<feature type="region of interest" description="Disordered" evidence="7">
    <location>
        <begin position="121"/>
        <end position="193"/>
    </location>
</feature>
<keyword evidence="9" id="KW-1185">Reference proteome</keyword>
<evidence type="ECO:0008006" key="10">
    <source>
        <dbReference type="Google" id="ProtNLM"/>
    </source>
</evidence>
<dbReference type="AlphaFoldDB" id="A0AAV9J3Q1"/>
<dbReference type="InterPro" id="IPR053278">
    <property type="entry name" value="Pre-60S_factor_ECM1"/>
</dbReference>
<dbReference type="InterPro" id="IPR022784">
    <property type="entry name" value="Ribosome_bgen_Alb1"/>
</dbReference>
<dbReference type="GO" id="GO:0000055">
    <property type="term" value="P:ribosomal large subunit export from nucleus"/>
    <property type="evidence" value="ECO:0007669"/>
    <property type="project" value="TreeGrafter"/>
</dbReference>
<organism evidence="8 9">
    <name type="scientific">Oleoguttula mirabilis</name>
    <dbReference type="NCBI Taxonomy" id="1507867"/>
    <lineage>
        <taxon>Eukaryota</taxon>
        <taxon>Fungi</taxon>
        <taxon>Dikarya</taxon>
        <taxon>Ascomycota</taxon>
        <taxon>Pezizomycotina</taxon>
        <taxon>Dothideomycetes</taxon>
        <taxon>Dothideomycetidae</taxon>
        <taxon>Mycosphaerellales</taxon>
        <taxon>Teratosphaeriaceae</taxon>
        <taxon>Oleoguttula</taxon>
    </lineage>
</organism>
<evidence type="ECO:0000313" key="9">
    <source>
        <dbReference type="Proteomes" id="UP001324427"/>
    </source>
</evidence>
<evidence type="ECO:0000256" key="3">
    <source>
        <dbReference type="ARBA" id="ARBA00022448"/>
    </source>
</evidence>
<dbReference type="PANTHER" id="PTHR28280:SF1">
    <property type="entry name" value="SHUTTLING PRE-60S FACTOR ECM1"/>
    <property type="match status" value="1"/>
</dbReference>
<evidence type="ECO:0000256" key="2">
    <source>
        <dbReference type="ARBA" id="ARBA00004496"/>
    </source>
</evidence>
<evidence type="ECO:0000256" key="5">
    <source>
        <dbReference type="ARBA" id="ARBA00022517"/>
    </source>
</evidence>
<gene>
    <name evidence="8" type="ORF">LTR36_000764</name>
</gene>
<evidence type="ECO:0000256" key="4">
    <source>
        <dbReference type="ARBA" id="ARBA00022490"/>
    </source>
</evidence>
<proteinExistence type="predicted"/>
<feature type="compositionally biased region" description="Acidic residues" evidence="7">
    <location>
        <begin position="141"/>
        <end position="155"/>
    </location>
</feature>
<keyword evidence="5" id="KW-0690">Ribosome biogenesis</keyword>